<evidence type="ECO:0008006" key="5">
    <source>
        <dbReference type="Google" id="ProtNLM"/>
    </source>
</evidence>
<evidence type="ECO:0000259" key="2">
    <source>
        <dbReference type="Pfam" id="PF13477"/>
    </source>
</evidence>
<dbReference type="eggNOG" id="COG0438">
    <property type="taxonomic scope" value="Bacteria"/>
</dbReference>
<protein>
    <recommendedName>
        <fullName evidence="5">Glycosyl transferase family 1</fullName>
    </recommendedName>
</protein>
<dbReference type="RefSeq" id="WP_035682378.1">
    <property type="nucleotide sequence ID" value="NZ_JPRL01000001.1"/>
</dbReference>
<feature type="domain" description="Glycosyl transferase family 1" evidence="1">
    <location>
        <begin position="198"/>
        <end position="351"/>
    </location>
</feature>
<dbReference type="SUPFAM" id="SSF53756">
    <property type="entry name" value="UDP-Glycosyltransferase/glycogen phosphorylase"/>
    <property type="match status" value="1"/>
</dbReference>
<reference evidence="3 4" key="1">
    <citation type="submission" date="2014-07" db="EMBL/GenBank/DDBJ databases">
        <title>Genome of Flavobacterium reichenbachii LMG 25512.</title>
        <authorList>
            <person name="Stropko S.J."/>
            <person name="Pipes S.E."/>
            <person name="Newman J.D."/>
        </authorList>
    </citation>
    <scope>NUCLEOTIDE SEQUENCE [LARGE SCALE GENOMIC DNA]</scope>
    <source>
        <strain evidence="3 4">LMG 25512</strain>
    </source>
</reference>
<gene>
    <name evidence="3" type="ORF">IW19_06510</name>
</gene>
<organism evidence="3 4">
    <name type="scientific">Flavobacterium reichenbachii</name>
    <dbReference type="NCBI Taxonomy" id="362418"/>
    <lineage>
        <taxon>Bacteria</taxon>
        <taxon>Pseudomonadati</taxon>
        <taxon>Bacteroidota</taxon>
        <taxon>Flavobacteriia</taxon>
        <taxon>Flavobacteriales</taxon>
        <taxon>Flavobacteriaceae</taxon>
        <taxon>Flavobacterium</taxon>
    </lineage>
</organism>
<name>A0A085ZL90_9FLAO</name>
<dbReference type="InterPro" id="IPR028098">
    <property type="entry name" value="Glyco_trans_4-like_N"/>
</dbReference>
<proteinExistence type="predicted"/>
<dbReference type="AlphaFoldDB" id="A0A085ZL90"/>
<dbReference type="InterPro" id="IPR001296">
    <property type="entry name" value="Glyco_trans_1"/>
</dbReference>
<dbReference type="Pfam" id="PF00534">
    <property type="entry name" value="Glycos_transf_1"/>
    <property type="match status" value="1"/>
</dbReference>
<dbReference type="GO" id="GO:0016757">
    <property type="term" value="F:glycosyltransferase activity"/>
    <property type="evidence" value="ECO:0007669"/>
    <property type="project" value="InterPro"/>
</dbReference>
<evidence type="ECO:0000313" key="3">
    <source>
        <dbReference type="EMBL" id="KFF05204.1"/>
    </source>
</evidence>
<evidence type="ECO:0000313" key="4">
    <source>
        <dbReference type="Proteomes" id="UP000028715"/>
    </source>
</evidence>
<accession>A0A085ZL90</accession>
<sequence length="385" mass="44824">MRILFVSMHSIHSTRWIENLKNSEHELYWFDISNQGKIDALETVNQISGWKKRKLPYIKGEYWLSKKFPKLYKSLQPYLETTENEAIEKVIQQINPDVVHSFEMHAASYPIVKTMNKYPNIKWLYSCWGNDLFYYQDFPYHKNRIKDVLKRADYLHADCQRDYPIAYNLGFKGTSFEMIPTGGGFKIQELEAYKEPIEQRKIILVKGYHHEFGRALNVIKALERLKDKISRYEVVIFGAHAVVQNYVNKNNLKYKVYGRHDLSHKKILELMGKSLIYIGNNISDGMANTLLEAIIMRAFPIQSNPGNVSAEIIEDGVNGLLINDPENIDSIAALISKAIDNPEMLENASRINEKIAIERLDYNVNQKKIEALYRKLEENSKIEIK</sequence>
<feature type="domain" description="Glycosyltransferase subfamily 4-like N-terminal" evidence="2">
    <location>
        <begin position="9"/>
        <end position="156"/>
    </location>
</feature>
<keyword evidence="4" id="KW-1185">Reference proteome</keyword>
<dbReference type="Gene3D" id="3.40.50.2000">
    <property type="entry name" value="Glycogen Phosphorylase B"/>
    <property type="match status" value="2"/>
</dbReference>
<dbReference type="STRING" id="362418.IW19_06510"/>
<evidence type="ECO:0000259" key="1">
    <source>
        <dbReference type="Pfam" id="PF00534"/>
    </source>
</evidence>
<dbReference type="OrthoDB" id="1411429at2"/>
<dbReference type="PANTHER" id="PTHR12526">
    <property type="entry name" value="GLYCOSYLTRANSFERASE"/>
    <property type="match status" value="1"/>
</dbReference>
<dbReference type="Proteomes" id="UP000028715">
    <property type="component" value="Unassembled WGS sequence"/>
</dbReference>
<comment type="caution">
    <text evidence="3">The sequence shown here is derived from an EMBL/GenBank/DDBJ whole genome shotgun (WGS) entry which is preliminary data.</text>
</comment>
<dbReference type="PANTHER" id="PTHR12526:SF630">
    <property type="entry name" value="GLYCOSYLTRANSFERASE"/>
    <property type="match status" value="1"/>
</dbReference>
<dbReference type="EMBL" id="JPRL01000001">
    <property type="protein sequence ID" value="KFF05204.1"/>
    <property type="molecule type" value="Genomic_DNA"/>
</dbReference>
<dbReference type="Pfam" id="PF13477">
    <property type="entry name" value="Glyco_trans_4_2"/>
    <property type="match status" value="1"/>
</dbReference>